<keyword evidence="6" id="KW-1185">Reference proteome</keyword>
<dbReference type="VEuPathDB" id="VectorBase:ISCW000870"/>
<feature type="compositionally biased region" description="Basic and acidic residues" evidence="2">
    <location>
        <begin position="694"/>
        <end position="704"/>
    </location>
</feature>
<dbReference type="HOGENOM" id="CLU_275607_0_0_1"/>
<dbReference type="PANTHER" id="PTHR18898:SF2">
    <property type="entry name" value="NUCLEOPROTEIN TPR"/>
    <property type="match status" value="1"/>
</dbReference>
<feature type="compositionally biased region" description="Acidic residues" evidence="2">
    <location>
        <begin position="1044"/>
        <end position="1055"/>
    </location>
</feature>
<evidence type="ECO:0000313" key="5">
    <source>
        <dbReference type="EnsemblMetazoa" id="ISCW000870-PA"/>
    </source>
</evidence>
<name>B7P2K9_IXOSC</name>
<dbReference type="EMBL" id="ABJB010796410">
    <property type="status" value="NOT_ANNOTATED_CDS"/>
    <property type="molecule type" value="Genomic_DNA"/>
</dbReference>
<dbReference type="EMBL" id="ABJB010281639">
    <property type="status" value="NOT_ANNOTATED_CDS"/>
    <property type="molecule type" value="Genomic_DNA"/>
</dbReference>
<feature type="coiled-coil region" evidence="1">
    <location>
        <begin position="56"/>
        <end position="83"/>
    </location>
</feature>
<dbReference type="GO" id="GO:0034399">
    <property type="term" value="C:nuclear periphery"/>
    <property type="evidence" value="ECO:0007669"/>
    <property type="project" value="UniProtKB-ARBA"/>
</dbReference>
<feature type="compositionally biased region" description="Polar residues" evidence="2">
    <location>
        <begin position="980"/>
        <end position="991"/>
    </location>
</feature>
<feature type="coiled-coil region" evidence="1">
    <location>
        <begin position="315"/>
        <end position="342"/>
    </location>
</feature>
<dbReference type="PANTHER" id="PTHR18898">
    <property type="entry name" value="NUCLEOPROTEIN TPR-RELATED"/>
    <property type="match status" value="1"/>
</dbReference>
<evidence type="ECO:0007829" key="7">
    <source>
        <dbReference type="PeptideAtlas" id="B7P2K9"/>
    </source>
</evidence>
<feature type="compositionally biased region" description="Pro residues" evidence="2">
    <location>
        <begin position="1148"/>
        <end position="1158"/>
    </location>
</feature>
<dbReference type="GO" id="GO:0005643">
    <property type="term" value="C:nuclear pore"/>
    <property type="evidence" value="ECO:0007669"/>
    <property type="project" value="UniProtKB-ARBA"/>
</dbReference>
<dbReference type="VEuPathDB" id="VectorBase:ISCI000870"/>
<dbReference type="EMBL" id="ABJB010733043">
    <property type="status" value="NOT_ANNOTATED_CDS"/>
    <property type="molecule type" value="Genomic_DNA"/>
</dbReference>
<protein>
    <recommendedName>
        <fullName evidence="3">Nucleoprotein TPR/MLP1-2 domain-containing protein</fullName>
    </recommendedName>
</protein>
<feature type="coiled-coil region" evidence="1">
    <location>
        <begin position="366"/>
        <end position="404"/>
    </location>
</feature>
<evidence type="ECO:0000313" key="6">
    <source>
        <dbReference type="Proteomes" id="UP000001555"/>
    </source>
</evidence>
<feature type="compositionally biased region" description="Acidic residues" evidence="2">
    <location>
        <begin position="914"/>
        <end position="924"/>
    </location>
</feature>
<dbReference type="InterPro" id="IPR012929">
    <property type="entry name" value="Nucleoprot-TPR/MLP1-2_dom"/>
</dbReference>
<feature type="compositionally biased region" description="Basic and acidic residues" evidence="2">
    <location>
        <begin position="725"/>
        <end position="738"/>
    </location>
</feature>
<dbReference type="EMBL" id="ABJB010124647">
    <property type="status" value="NOT_ANNOTATED_CDS"/>
    <property type="molecule type" value="Genomic_DNA"/>
</dbReference>
<evidence type="ECO:0000313" key="4">
    <source>
        <dbReference type="EMBL" id="EEC00831.1"/>
    </source>
</evidence>
<feature type="compositionally biased region" description="Polar residues" evidence="2">
    <location>
        <begin position="748"/>
        <end position="760"/>
    </location>
</feature>
<reference evidence="4 6" key="1">
    <citation type="submission" date="2008-03" db="EMBL/GenBank/DDBJ databases">
        <title>Annotation of Ixodes scapularis.</title>
        <authorList>
            <consortium name="Ixodes scapularis Genome Project Consortium"/>
            <person name="Caler E."/>
            <person name="Hannick L.I."/>
            <person name="Bidwell S."/>
            <person name="Joardar V."/>
            <person name="Thiagarajan M."/>
            <person name="Amedeo P."/>
            <person name="Galinsky K.J."/>
            <person name="Schobel S."/>
            <person name="Inman J."/>
            <person name="Hostetler J."/>
            <person name="Miller J."/>
            <person name="Hammond M."/>
            <person name="Megy K."/>
            <person name="Lawson D."/>
            <person name="Kodira C."/>
            <person name="Sutton G."/>
            <person name="Meyer J."/>
            <person name="Hill C.A."/>
            <person name="Birren B."/>
            <person name="Nene V."/>
            <person name="Collins F."/>
            <person name="Alarcon-Chaidez F."/>
            <person name="Wikel S."/>
            <person name="Strausberg R."/>
        </authorList>
    </citation>
    <scope>NUCLEOTIDE SEQUENCE [LARGE SCALE GENOMIC DNA]</scope>
    <source>
        <strain evidence="6">Wikel</strain>
        <strain evidence="4">Wikel colony</strain>
    </source>
</reference>
<dbReference type="Proteomes" id="UP000001555">
    <property type="component" value="Unassembled WGS sequence"/>
</dbReference>
<dbReference type="EMBL" id="DS622764">
    <property type="protein sequence ID" value="EEC00831.1"/>
    <property type="molecule type" value="Genomic_DNA"/>
</dbReference>
<dbReference type="GO" id="GO:0006606">
    <property type="term" value="P:protein import into nucleus"/>
    <property type="evidence" value="ECO:0007669"/>
    <property type="project" value="InterPro"/>
</dbReference>
<dbReference type="EMBL" id="ABJB010905078">
    <property type="status" value="NOT_ANNOTATED_CDS"/>
    <property type="molecule type" value="Genomic_DNA"/>
</dbReference>
<feature type="region of interest" description="Disordered" evidence="2">
    <location>
        <begin position="838"/>
        <end position="875"/>
    </location>
</feature>
<organism>
    <name type="scientific">Ixodes scapularis</name>
    <name type="common">Black-legged tick</name>
    <name type="synonym">Deer tick</name>
    <dbReference type="NCBI Taxonomy" id="6945"/>
    <lineage>
        <taxon>Eukaryota</taxon>
        <taxon>Metazoa</taxon>
        <taxon>Ecdysozoa</taxon>
        <taxon>Arthropoda</taxon>
        <taxon>Chelicerata</taxon>
        <taxon>Arachnida</taxon>
        <taxon>Acari</taxon>
        <taxon>Parasitiformes</taxon>
        <taxon>Ixodida</taxon>
        <taxon>Ixodoidea</taxon>
        <taxon>Ixodidae</taxon>
        <taxon>Ixodinae</taxon>
        <taxon>Ixodes</taxon>
    </lineage>
</organism>
<dbReference type="FunCoup" id="B7P2K9">
    <property type="interactions" value="1914"/>
</dbReference>
<dbReference type="VEuPathDB" id="VectorBase:ISCP_009397"/>
<feature type="domain" description="Nucleoprotein TPR/MLP1-2" evidence="3">
    <location>
        <begin position="163"/>
        <end position="262"/>
    </location>
</feature>
<dbReference type="AlphaFoldDB" id="B7P2K9"/>
<feature type="compositionally biased region" description="Low complexity" evidence="2">
    <location>
        <begin position="1136"/>
        <end position="1147"/>
    </location>
</feature>
<dbReference type="OrthoDB" id="6516990at2759"/>
<feature type="region of interest" description="Disordered" evidence="2">
    <location>
        <begin position="901"/>
        <end position="948"/>
    </location>
</feature>
<accession>B7P2K9</accession>
<dbReference type="EnsemblMetazoa" id="ISCW000870-RA">
    <property type="protein sequence ID" value="ISCW000870-PA"/>
    <property type="gene ID" value="ISCW000870"/>
</dbReference>
<sequence>MVTEQLERSREDCLQQKVERSKKEAELEFTRERLSLVQSNLDNFMKESAALRERGLQMANTLVRKLELEIESLGRQLESQREQQASLAAVWERQVAEAGQRADREAAKATKSQDELVEAYAQLHQARQQVEALQGSLSAAGKELEQVQKQVEDKARRDAEQLLDQDVQSALVKQAQEKYERELLLHAADIEALSTARSELSSLQLLVSGLKERAAGHELALEEGQRSWAEREERLRKENEGLSQRSEELEKQNALVHQQLEMLSSQVCALQQKKWEEVSPEEGDRSSEQLMEVMGFLRKEKELFANRAEVAQAETVRLKVQLEHSTAQLRQLEKDLKEEHDRALARASSDTQHSELLKKVEMVNILSESNRMLRDEKEQMSDSQKQLQAKVRDLESRLEPLQTELRAKVAQAEVLQGDVGFLRGEVQRWQQRTNQLLEQSSRTDPEAFRRLAEENTKVKQEAHTLTEELQSAKAQLARAGEEAAELRLRLNASQEELASRLNSFNALLEEAKKMRVDLPQLRKELLSARAEGERQKGEAIKMAAELEALKADKEEKLKTIVQVKKIARRYRSQHEELMAEKQALTARSKELEAKVAELEQSRAQARPDTDFKELEEKLTGLTEELEKTKAEVTRLTAERDQANVAGAKAKGLIVQARKRIAELNTKIEELTRENQSLKENLETSNRRVSTMEQSRQESGLRESTIRSQFEGRLVRQDRELREAKDALDKAHRQVEDLSQKAPPMRQGPSASTGTTRLTPTASIRPMAQARLAAVLPTIPASQTASEETAPEPAATPAVVVPSITVTPVVPTLPQEEASEAAVTEAQVRSPIDLIVVESDDEAIEEEKEDAGPQKPAETSEGEKEESGMEEEECEYEEMNVNYVVEAEESMPVEDLDQDIAEQEAIEEGGVAQEGDMDEPGEPNEVEISQSGFEEGDDSIVPSTPTLFVPRRGDGFAEAVSSPHVPHGGFVFGGAPDAPPTSETSGLSQLASQEGVGVDDTRMDLSHFEEGGGRSVPSTPLQISPPESRDASLFQADVAVVEVLEPPEDGAADDGNQEPLDMSAGERSVPATVIEEAPEADDRESATVVPVIEEPESEESGREDSAATPSSSGISISAALSLIAEESNEEEEPAQPPADVVEVPSQPSSEPPPTANCSG</sequence>
<dbReference type="Gene3D" id="1.10.287.1490">
    <property type="match status" value="1"/>
</dbReference>
<keyword evidence="7" id="KW-1267">Proteomics identification</keyword>
<feature type="coiled-coil region" evidence="1">
    <location>
        <begin position="109"/>
        <end position="157"/>
    </location>
</feature>
<dbReference type="EMBL" id="ABJB010034128">
    <property type="status" value="NOT_ANNOTATED_CDS"/>
    <property type="molecule type" value="Genomic_DNA"/>
</dbReference>
<feature type="coiled-coil region" evidence="1">
    <location>
        <begin position="232"/>
        <end position="266"/>
    </location>
</feature>
<evidence type="ECO:0000259" key="3">
    <source>
        <dbReference type="Pfam" id="PF07926"/>
    </source>
</evidence>
<keyword evidence="1" id="KW-0175">Coiled coil</keyword>
<feature type="region of interest" description="Disordered" evidence="2">
    <location>
        <begin position="725"/>
        <end position="760"/>
    </location>
</feature>
<feature type="compositionally biased region" description="Low complexity" evidence="2">
    <location>
        <begin position="1105"/>
        <end position="1124"/>
    </location>
</feature>
<dbReference type="EMBL" id="ABJB010079529">
    <property type="status" value="NOT_ANNOTATED_CDS"/>
    <property type="molecule type" value="Genomic_DNA"/>
</dbReference>
<dbReference type="InParanoid" id="B7P2K9"/>
<proteinExistence type="evidence at protein level"/>
<dbReference type="EMBL" id="ABJB010625287">
    <property type="status" value="NOT_ANNOTATED_CDS"/>
    <property type="molecule type" value="Genomic_DNA"/>
</dbReference>
<feature type="region of interest" description="Disordered" evidence="2">
    <location>
        <begin position="967"/>
        <end position="1029"/>
    </location>
</feature>
<feature type="region of interest" description="Disordered" evidence="2">
    <location>
        <begin position="1041"/>
        <end position="1158"/>
    </location>
</feature>
<reference evidence="5" key="2">
    <citation type="submission" date="2020-05" db="UniProtKB">
        <authorList>
            <consortium name="EnsemblMetazoa"/>
        </authorList>
    </citation>
    <scope>IDENTIFICATION</scope>
    <source>
        <strain evidence="5">wikel</strain>
    </source>
</reference>
<dbReference type="EMBL" id="ABJB010148090">
    <property type="status" value="NOT_ANNOTATED_CDS"/>
    <property type="molecule type" value="Genomic_DNA"/>
</dbReference>
<gene>
    <name evidence="4" type="ORF">IscW_ISCW000870</name>
</gene>
<feature type="region of interest" description="Disordered" evidence="2">
    <location>
        <begin position="677"/>
        <end position="704"/>
    </location>
</feature>
<dbReference type="EMBL" id="ABJB010649450">
    <property type="status" value="NOT_ANNOTATED_CDS"/>
    <property type="molecule type" value="Genomic_DNA"/>
</dbReference>
<dbReference type="Pfam" id="PF07926">
    <property type="entry name" value="TPR_MLP1_2"/>
    <property type="match status" value="1"/>
</dbReference>
<evidence type="ECO:0000256" key="2">
    <source>
        <dbReference type="SAM" id="MobiDB-lite"/>
    </source>
</evidence>
<feature type="compositionally biased region" description="Acidic residues" evidence="2">
    <location>
        <begin position="838"/>
        <end position="848"/>
    </location>
</feature>
<feature type="compositionally biased region" description="Basic and acidic residues" evidence="2">
    <location>
        <begin position="998"/>
        <end position="1011"/>
    </location>
</feature>
<dbReference type="STRING" id="6945.B7P2K9"/>
<evidence type="ECO:0000256" key="1">
    <source>
        <dbReference type="SAM" id="Coils"/>
    </source>
</evidence>
<dbReference type="PaxDb" id="6945-B7P2K9"/>